<feature type="region of interest" description="Disordered" evidence="4">
    <location>
        <begin position="1"/>
        <end position="23"/>
    </location>
</feature>
<dbReference type="Proteomes" id="UP000574390">
    <property type="component" value="Unassembled WGS sequence"/>
</dbReference>
<keyword evidence="1" id="KW-0132">Cell division</keyword>
<dbReference type="InterPro" id="IPR006671">
    <property type="entry name" value="Cyclin_N"/>
</dbReference>
<dbReference type="Pfam" id="PF00134">
    <property type="entry name" value="Cyclin_N"/>
    <property type="match status" value="1"/>
</dbReference>
<dbReference type="InterPro" id="IPR046965">
    <property type="entry name" value="Cyclin_A/B-like"/>
</dbReference>
<evidence type="ECO:0000259" key="5">
    <source>
        <dbReference type="Pfam" id="PF00134"/>
    </source>
</evidence>
<name>A0A7J6TE69_PEROL</name>
<feature type="compositionally biased region" description="Polar residues" evidence="4">
    <location>
        <begin position="1"/>
        <end position="14"/>
    </location>
</feature>
<evidence type="ECO:0000256" key="1">
    <source>
        <dbReference type="ARBA" id="ARBA00022618"/>
    </source>
</evidence>
<dbReference type="EMBL" id="JABANM010007850">
    <property type="protein sequence ID" value="KAF4743594.1"/>
    <property type="molecule type" value="Genomic_DNA"/>
</dbReference>
<dbReference type="InterPro" id="IPR048258">
    <property type="entry name" value="Cyclins_cyclin-box"/>
</dbReference>
<dbReference type="InterPro" id="IPR039361">
    <property type="entry name" value="Cyclin"/>
</dbReference>
<accession>A0A7J6TE69</accession>
<dbReference type="Gene3D" id="1.10.472.10">
    <property type="entry name" value="Cyclin-like"/>
    <property type="match status" value="2"/>
</dbReference>
<evidence type="ECO:0000313" key="6">
    <source>
        <dbReference type="EMBL" id="KAF4743594.1"/>
    </source>
</evidence>
<protein>
    <recommendedName>
        <fullName evidence="5">Cyclin N-terminal domain-containing protein</fullName>
    </recommendedName>
</protein>
<dbReference type="SUPFAM" id="SSF47954">
    <property type="entry name" value="Cyclin-like"/>
    <property type="match status" value="1"/>
</dbReference>
<dbReference type="GO" id="GO:0051301">
    <property type="term" value="P:cell division"/>
    <property type="evidence" value="ECO:0007669"/>
    <property type="project" value="UniProtKB-KW"/>
</dbReference>
<sequence>MITGSRPQQAQLSENIPMGKGGNAVVESRKRGAFMDISNTVNVVPAQTGVVTRSKAAAARLSANKLEDLDDTVMQGTTPARLELHQLVDWKDTIPPEDRQDLPNPQFVSEYVNTIFVHMNGIEQKYRQSWDYMARTQTDITERMRAVLIDWLVEVHWKFKLVPETLYLTVNLIDRYLEQCPNLPRTRLQLVGVTCLLIAS</sequence>
<organism evidence="6 7">
    <name type="scientific">Perkinsus olseni</name>
    <name type="common">Perkinsus atlanticus</name>
    <dbReference type="NCBI Taxonomy" id="32597"/>
    <lineage>
        <taxon>Eukaryota</taxon>
        <taxon>Sar</taxon>
        <taxon>Alveolata</taxon>
        <taxon>Perkinsozoa</taxon>
        <taxon>Perkinsea</taxon>
        <taxon>Perkinsida</taxon>
        <taxon>Perkinsidae</taxon>
        <taxon>Perkinsus</taxon>
    </lineage>
</organism>
<dbReference type="FunFam" id="1.10.472.10:FF:000001">
    <property type="entry name" value="G2/mitotic-specific cyclin"/>
    <property type="match status" value="1"/>
</dbReference>
<dbReference type="AlphaFoldDB" id="A0A7J6TE69"/>
<dbReference type="PANTHER" id="PTHR10177">
    <property type="entry name" value="CYCLINS"/>
    <property type="match status" value="1"/>
</dbReference>
<evidence type="ECO:0000256" key="3">
    <source>
        <dbReference type="ARBA" id="ARBA00023306"/>
    </source>
</evidence>
<dbReference type="PROSITE" id="PS00292">
    <property type="entry name" value="CYCLINS"/>
    <property type="match status" value="1"/>
</dbReference>
<dbReference type="GO" id="GO:0044772">
    <property type="term" value="P:mitotic cell cycle phase transition"/>
    <property type="evidence" value="ECO:0007669"/>
    <property type="project" value="InterPro"/>
</dbReference>
<evidence type="ECO:0000256" key="2">
    <source>
        <dbReference type="ARBA" id="ARBA00023127"/>
    </source>
</evidence>
<reference evidence="6 7" key="1">
    <citation type="submission" date="2020-04" db="EMBL/GenBank/DDBJ databases">
        <title>Perkinsus olseni comparative genomics.</title>
        <authorList>
            <person name="Bogema D.R."/>
        </authorList>
    </citation>
    <scope>NUCLEOTIDE SEQUENCE [LARGE SCALE GENOMIC DNA]</scope>
    <source>
        <strain evidence="6">ATCC PRA-205</strain>
    </source>
</reference>
<dbReference type="InterPro" id="IPR036915">
    <property type="entry name" value="Cyclin-like_sf"/>
</dbReference>
<evidence type="ECO:0000256" key="4">
    <source>
        <dbReference type="SAM" id="MobiDB-lite"/>
    </source>
</evidence>
<keyword evidence="2" id="KW-0195">Cyclin</keyword>
<evidence type="ECO:0000313" key="7">
    <source>
        <dbReference type="Proteomes" id="UP000574390"/>
    </source>
</evidence>
<dbReference type="PIRSF" id="PIRSF001771">
    <property type="entry name" value="Cyclin_A_B_D_E"/>
    <property type="match status" value="1"/>
</dbReference>
<dbReference type="GO" id="GO:0016538">
    <property type="term" value="F:cyclin-dependent protein serine/threonine kinase regulator activity"/>
    <property type="evidence" value="ECO:0007669"/>
    <property type="project" value="InterPro"/>
</dbReference>
<gene>
    <name evidence="6" type="ORF">FOZ62_024696</name>
</gene>
<proteinExistence type="predicted"/>
<keyword evidence="3" id="KW-0131">Cell cycle</keyword>
<feature type="domain" description="Cyclin N-terminal" evidence="5">
    <location>
        <begin position="115"/>
        <end position="200"/>
    </location>
</feature>
<feature type="non-terminal residue" evidence="6">
    <location>
        <position position="1"/>
    </location>
</feature>
<comment type="caution">
    <text evidence="6">The sequence shown here is derived from an EMBL/GenBank/DDBJ whole genome shotgun (WGS) entry which is preliminary data.</text>
</comment>